<reference evidence="2" key="2">
    <citation type="submission" date="2015-07" db="EMBL/GenBank/DDBJ databases">
        <title>Plasmids, circular viruses and viroids from rat gut.</title>
        <authorList>
            <person name="Jorgensen T.J."/>
            <person name="Hansen M.A."/>
            <person name="Xu Z."/>
            <person name="Tabak M.A."/>
            <person name="Sorensen S.J."/>
            <person name="Hansen L.H."/>
        </authorList>
    </citation>
    <scope>NUCLEOTIDE SEQUENCE</scope>
    <source>
        <strain evidence="2">RGRH0121</strain>
    </source>
</reference>
<sequence>MGAVATVAPVLGTRERLTVRSGGADAENPLGTSPGSQPGEGTSTANSRRYTNDLGEGVPGLRAWGSEPAPEALDTNGRGRCWPC</sequence>
<evidence type="ECO:0000256" key="1">
    <source>
        <dbReference type="SAM" id="MobiDB-lite"/>
    </source>
</evidence>
<feature type="region of interest" description="Disordered" evidence="1">
    <location>
        <begin position="15"/>
        <end position="84"/>
    </location>
</feature>
<reference evidence="2" key="1">
    <citation type="submission" date="2015-06" db="EMBL/GenBank/DDBJ databases">
        <authorList>
            <person name="Joergensen T."/>
        </authorList>
    </citation>
    <scope>NUCLEOTIDE SEQUENCE</scope>
    <source>
        <strain evidence="2">RGRH0121</strain>
    </source>
</reference>
<dbReference type="EMBL" id="LN852811">
    <property type="protein sequence ID" value="CRY93990.1"/>
    <property type="molecule type" value="Genomic_DNA"/>
</dbReference>
<name>A0A0H5PXS9_9ZZZZ</name>
<evidence type="ECO:0000313" key="2">
    <source>
        <dbReference type="EMBL" id="CRY93990.1"/>
    </source>
</evidence>
<organism evidence="2">
    <name type="scientific">uncultured prokaryote</name>
    <dbReference type="NCBI Taxonomy" id="198431"/>
    <lineage>
        <taxon>unclassified sequences</taxon>
        <taxon>environmental samples</taxon>
    </lineage>
</organism>
<dbReference type="AlphaFoldDB" id="A0A0H5PXS9"/>
<feature type="compositionally biased region" description="Polar residues" evidence="1">
    <location>
        <begin position="30"/>
        <end position="49"/>
    </location>
</feature>
<protein>
    <submittedName>
        <fullName evidence="2">Uncharacterized protein</fullName>
    </submittedName>
</protein>
<proteinExistence type="predicted"/>
<accession>A0A0H5PXS9</accession>